<evidence type="ECO:0000256" key="1">
    <source>
        <dbReference type="ARBA" id="ARBA00002536"/>
    </source>
</evidence>
<dbReference type="GO" id="GO:0022900">
    <property type="term" value="P:electron transport chain"/>
    <property type="evidence" value="ECO:0007669"/>
    <property type="project" value="InterPro"/>
</dbReference>
<gene>
    <name evidence="12" type="ORF">CIK66_06625</name>
</gene>
<proteinExistence type="inferred from homology"/>
<sequence length="138" mass="14903">MRASAKIFWILGVFFLIVAVAYGFVTGRYEPMGIEPVGFPALLALAGLGFMIAMVLTLTIRHNELNSSDDSDAEIAPNAGVQGSFSPYSWAPLWAAIGAALCFLGVAAGWWIFAFGIMFAIFGILSWVLEFSVGQHQH</sequence>
<dbReference type="Pfam" id="PF12270">
    <property type="entry name" value="Cyt_c_ox_IV"/>
    <property type="match status" value="1"/>
</dbReference>
<evidence type="ECO:0000256" key="6">
    <source>
        <dbReference type="ARBA" id="ARBA00022967"/>
    </source>
</evidence>
<comment type="subunit">
    <text evidence="10">Associates with subunits I, II and III to form cytochrome c oxidase.</text>
</comment>
<evidence type="ECO:0000256" key="10">
    <source>
        <dbReference type="PIRNR" id="PIRNR017385"/>
    </source>
</evidence>
<comment type="caution">
    <text evidence="12">The sequence shown here is derived from an EMBL/GenBank/DDBJ whole genome shotgun (WGS) entry which is preliminary data.</text>
</comment>
<protein>
    <recommendedName>
        <fullName evidence="10">Cytochrome c oxidase polypeptide 4</fullName>
        <ecNumber evidence="10">7.1.1.9</ecNumber>
    </recommendedName>
    <alternativeName>
        <fullName evidence="10">Cytochrome aa3 subunit 4</fullName>
    </alternativeName>
    <alternativeName>
        <fullName evidence="10">Cytochrome c oxidase polypeptide IV</fullName>
    </alternativeName>
</protein>
<dbReference type="Proteomes" id="UP000218598">
    <property type="component" value="Unassembled WGS sequence"/>
</dbReference>
<comment type="subcellular location">
    <subcellularLocation>
        <location evidence="2">Cell membrane</location>
        <topology evidence="2">Multi-pass membrane protein</topology>
    </subcellularLocation>
</comment>
<keyword evidence="5 11" id="KW-0812">Transmembrane</keyword>
<accession>A0A2A3YKX2</accession>
<evidence type="ECO:0000256" key="3">
    <source>
        <dbReference type="ARBA" id="ARBA00006870"/>
    </source>
</evidence>
<evidence type="ECO:0000256" key="11">
    <source>
        <dbReference type="SAM" id="Phobius"/>
    </source>
</evidence>
<dbReference type="RefSeq" id="WP_096164384.1">
    <property type="nucleotide sequence ID" value="NZ_BAAAIQ010000013.1"/>
</dbReference>
<comment type="similarity">
    <text evidence="3 10">Belongs to the cytochrome c oxidase bacterial subunit CtaF family.</text>
</comment>
<organism evidence="12 13">
    <name type="scientific">Brachybacterium alimentarium</name>
    <dbReference type="NCBI Taxonomy" id="47845"/>
    <lineage>
        <taxon>Bacteria</taxon>
        <taxon>Bacillati</taxon>
        <taxon>Actinomycetota</taxon>
        <taxon>Actinomycetes</taxon>
        <taxon>Micrococcales</taxon>
        <taxon>Dermabacteraceae</taxon>
        <taxon>Brachybacterium</taxon>
    </lineage>
</organism>
<name>A0A2A3YKX2_9MICO</name>
<dbReference type="EMBL" id="NRGR01000011">
    <property type="protein sequence ID" value="PCC39869.1"/>
    <property type="molecule type" value="Genomic_DNA"/>
</dbReference>
<feature type="transmembrane region" description="Helical" evidence="11">
    <location>
        <begin position="7"/>
        <end position="25"/>
    </location>
</feature>
<comment type="function">
    <text evidence="1 10">Part of cytochrome c oxidase, its function is unknown.</text>
</comment>
<keyword evidence="13" id="KW-1185">Reference proteome</keyword>
<dbReference type="AlphaFoldDB" id="A0A2A3YKX2"/>
<keyword evidence="4 10" id="KW-1003">Cell membrane</keyword>
<dbReference type="GO" id="GO:0005886">
    <property type="term" value="C:plasma membrane"/>
    <property type="evidence" value="ECO:0007669"/>
    <property type="project" value="UniProtKB-SubCell"/>
</dbReference>
<keyword evidence="7 11" id="KW-1133">Transmembrane helix</keyword>
<evidence type="ECO:0000256" key="9">
    <source>
        <dbReference type="ARBA" id="ARBA00047816"/>
    </source>
</evidence>
<feature type="transmembrane region" description="Helical" evidence="11">
    <location>
        <begin position="112"/>
        <end position="133"/>
    </location>
</feature>
<dbReference type="InterPro" id="IPR021050">
    <property type="entry name" value="Cyt_c_oxidase_su4_actinobac"/>
</dbReference>
<dbReference type="GO" id="GO:0004129">
    <property type="term" value="F:cytochrome-c oxidase activity"/>
    <property type="evidence" value="ECO:0007669"/>
    <property type="project" value="UniProtKB-EC"/>
</dbReference>
<reference evidence="12 13" key="1">
    <citation type="journal article" date="2017" name="Elife">
        <title>Extensive horizontal gene transfer in cheese-associated bacteria.</title>
        <authorList>
            <person name="Bonham K.S."/>
            <person name="Wolfe B.E."/>
            <person name="Dutton R.J."/>
        </authorList>
    </citation>
    <scope>NUCLEOTIDE SEQUENCE [LARGE SCALE GENOMIC DNA]</scope>
    <source>
        <strain evidence="12 13">341_9</strain>
    </source>
</reference>
<dbReference type="GeneID" id="95327000"/>
<feature type="transmembrane region" description="Helical" evidence="11">
    <location>
        <begin position="37"/>
        <end position="58"/>
    </location>
</feature>
<evidence type="ECO:0000313" key="13">
    <source>
        <dbReference type="Proteomes" id="UP000218598"/>
    </source>
</evidence>
<evidence type="ECO:0000256" key="5">
    <source>
        <dbReference type="ARBA" id="ARBA00022692"/>
    </source>
</evidence>
<dbReference type="OrthoDB" id="5244617at2"/>
<evidence type="ECO:0000256" key="7">
    <source>
        <dbReference type="ARBA" id="ARBA00022989"/>
    </source>
</evidence>
<dbReference type="EC" id="7.1.1.9" evidence="10"/>
<evidence type="ECO:0000313" key="12">
    <source>
        <dbReference type="EMBL" id="PCC39869.1"/>
    </source>
</evidence>
<keyword evidence="6 10" id="KW-1278">Translocase</keyword>
<feature type="transmembrane region" description="Helical" evidence="11">
    <location>
        <begin position="88"/>
        <end position="106"/>
    </location>
</feature>
<evidence type="ECO:0000256" key="2">
    <source>
        <dbReference type="ARBA" id="ARBA00004651"/>
    </source>
</evidence>
<evidence type="ECO:0000256" key="4">
    <source>
        <dbReference type="ARBA" id="ARBA00022475"/>
    </source>
</evidence>
<keyword evidence="8 10" id="KW-0472">Membrane</keyword>
<dbReference type="PIRSF" id="PIRSF017385">
    <property type="entry name" value="CtaF"/>
    <property type="match status" value="1"/>
</dbReference>
<evidence type="ECO:0000256" key="8">
    <source>
        <dbReference type="ARBA" id="ARBA00023136"/>
    </source>
</evidence>
<comment type="catalytic activity">
    <reaction evidence="9 10">
        <text>4 Fe(II)-[cytochrome c] + O2 + 8 H(+)(in) = 4 Fe(III)-[cytochrome c] + 2 H2O + 4 H(+)(out)</text>
        <dbReference type="Rhea" id="RHEA:11436"/>
        <dbReference type="Rhea" id="RHEA-COMP:10350"/>
        <dbReference type="Rhea" id="RHEA-COMP:14399"/>
        <dbReference type="ChEBI" id="CHEBI:15377"/>
        <dbReference type="ChEBI" id="CHEBI:15378"/>
        <dbReference type="ChEBI" id="CHEBI:15379"/>
        <dbReference type="ChEBI" id="CHEBI:29033"/>
        <dbReference type="ChEBI" id="CHEBI:29034"/>
        <dbReference type="EC" id="7.1.1.9"/>
    </reaction>
</comment>